<dbReference type="Proteomes" id="UP000176917">
    <property type="component" value="Unassembled WGS sequence"/>
</dbReference>
<accession>A0A1G2RKL3</accession>
<comment type="caution">
    <text evidence="1">The sequence shown here is derived from an EMBL/GenBank/DDBJ whole genome shotgun (WGS) entry which is preliminary data.</text>
</comment>
<gene>
    <name evidence="1" type="ORF">A3B24_00030</name>
</gene>
<organism evidence="1 2">
    <name type="scientific">Candidatus Wildermuthbacteria bacterium RIFCSPLOWO2_01_FULL_48_16</name>
    <dbReference type="NCBI Taxonomy" id="1802461"/>
    <lineage>
        <taxon>Bacteria</taxon>
        <taxon>Candidatus Wildermuthiibacteriota</taxon>
    </lineage>
</organism>
<sequence>MAVDTDQVKSRLEELGVPVDVIEKIKTDLGASTVEDLAGLTEDDLVAAGMKKLPARKLVSALAPARPASETAAVAVSFDAVLPAVPSDSSWLEALKAGGVLKVDQSSVISAVRAALASRVGLFDVLNLLVKAMERFADENDEQVDPAFFKLRRDMTRRNYAEIFEALEGFDGNYVTETRRKQLLGRVDEHLWPAIAAFFEQLRSWQSAWMQGAANPAMMMSVLMASSGGGNVIPPGMISPPETGVLRDHADAVADAINRVFAGTGVQIAAALAYDAVKVKEALENPRLPGMIGAANREQMLKQLGVAVSATYPRLENNLTRFVLSIMGVKDQPAGNEELQYFGALYMLGSQIPWDQLSNSYAGGRMPSGIGADRKGRI</sequence>
<proteinExistence type="predicted"/>
<dbReference type="EMBL" id="MHUG01000021">
    <property type="protein sequence ID" value="OHA72842.1"/>
    <property type="molecule type" value="Genomic_DNA"/>
</dbReference>
<name>A0A1G2RKL3_9BACT</name>
<dbReference type="AlphaFoldDB" id="A0A1G2RKL3"/>
<evidence type="ECO:0000313" key="2">
    <source>
        <dbReference type="Proteomes" id="UP000176917"/>
    </source>
</evidence>
<reference evidence="1 2" key="1">
    <citation type="journal article" date="2016" name="Nat. Commun.">
        <title>Thousands of microbial genomes shed light on interconnected biogeochemical processes in an aquifer system.</title>
        <authorList>
            <person name="Anantharaman K."/>
            <person name="Brown C.T."/>
            <person name="Hug L.A."/>
            <person name="Sharon I."/>
            <person name="Castelle C.J."/>
            <person name="Probst A.J."/>
            <person name="Thomas B.C."/>
            <person name="Singh A."/>
            <person name="Wilkins M.J."/>
            <person name="Karaoz U."/>
            <person name="Brodie E.L."/>
            <person name="Williams K.H."/>
            <person name="Hubbard S.S."/>
            <person name="Banfield J.F."/>
        </authorList>
    </citation>
    <scope>NUCLEOTIDE SEQUENCE [LARGE SCALE GENOMIC DNA]</scope>
</reference>
<dbReference type="STRING" id="1802461.A3B24_00030"/>
<evidence type="ECO:0000313" key="1">
    <source>
        <dbReference type="EMBL" id="OHA72842.1"/>
    </source>
</evidence>
<protein>
    <submittedName>
        <fullName evidence="1">Uncharacterized protein</fullName>
    </submittedName>
</protein>